<dbReference type="OrthoDB" id="2909996at2"/>
<keyword evidence="2" id="KW-1185">Reference proteome</keyword>
<proteinExistence type="predicted"/>
<gene>
    <name evidence="1" type="ORF">EDM57_19510</name>
</gene>
<protein>
    <submittedName>
        <fullName evidence="1">Uncharacterized protein</fullName>
    </submittedName>
</protein>
<name>A0A3M8ASG1_9BACL</name>
<reference evidence="1 2" key="1">
    <citation type="submission" date="2018-10" db="EMBL/GenBank/DDBJ databases">
        <title>Phylogenomics of Brevibacillus.</title>
        <authorList>
            <person name="Dunlap C."/>
        </authorList>
    </citation>
    <scope>NUCLEOTIDE SEQUENCE [LARGE SCALE GENOMIC DNA]</scope>
    <source>
        <strain evidence="1 2">DSM 100115</strain>
    </source>
</reference>
<evidence type="ECO:0000313" key="2">
    <source>
        <dbReference type="Proteomes" id="UP000268829"/>
    </source>
</evidence>
<comment type="caution">
    <text evidence="1">The sequence shown here is derived from an EMBL/GenBank/DDBJ whole genome shotgun (WGS) entry which is preliminary data.</text>
</comment>
<dbReference type="RefSeq" id="WP_122906364.1">
    <property type="nucleotide sequence ID" value="NZ_RHHS01000048.1"/>
</dbReference>
<dbReference type="AlphaFoldDB" id="A0A3M8ASG1"/>
<evidence type="ECO:0000313" key="1">
    <source>
        <dbReference type="EMBL" id="RNB53485.1"/>
    </source>
</evidence>
<organism evidence="1 2">
    <name type="scientific">Brevibacillus gelatini</name>
    <dbReference type="NCBI Taxonomy" id="1655277"/>
    <lineage>
        <taxon>Bacteria</taxon>
        <taxon>Bacillati</taxon>
        <taxon>Bacillota</taxon>
        <taxon>Bacilli</taxon>
        <taxon>Bacillales</taxon>
        <taxon>Paenibacillaceae</taxon>
        <taxon>Brevibacillus</taxon>
    </lineage>
</organism>
<sequence>MNKLLLAEQLSQLTDWTMRICIKDLAEDALPESAPVIEKPLAKWEFTEEGEHVRLYFNHCQFVAVPIWENEVGFTNHQGEIVLTAHDRRGKLLYRIAFVS</sequence>
<accession>A0A3M8ASG1</accession>
<dbReference type="Proteomes" id="UP000268829">
    <property type="component" value="Unassembled WGS sequence"/>
</dbReference>
<dbReference type="EMBL" id="RHHS01000048">
    <property type="protein sequence ID" value="RNB53485.1"/>
    <property type="molecule type" value="Genomic_DNA"/>
</dbReference>